<keyword evidence="1" id="KW-0812">Transmembrane</keyword>
<feature type="transmembrane region" description="Helical" evidence="1">
    <location>
        <begin position="196"/>
        <end position="214"/>
    </location>
</feature>
<dbReference type="Proteomes" id="UP000316095">
    <property type="component" value="Unassembled WGS sequence"/>
</dbReference>
<evidence type="ECO:0000313" key="3">
    <source>
        <dbReference type="Proteomes" id="UP000316095"/>
    </source>
</evidence>
<keyword evidence="1" id="KW-1133">Transmembrane helix</keyword>
<feature type="transmembrane region" description="Helical" evidence="1">
    <location>
        <begin position="294"/>
        <end position="316"/>
    </location>
</feature>
<dbReference type="EMBL" id="SJPG01000001">
    <property type="protein sequence ID" value="TWT63023.1"/>
    <property type="molecule type" value="Genomic_DNA"/>
</dbReference>
<gene>
    <name evidence="2" type="ORF">Pan54_37740</name>
</gene>
<reference evidence="2 3" key="1">
    <citation type="submission" date="2019-02" db="EMBL/GenBank/DDBJ databases">
        <title>Deep-cultivation of Planctomycetes and their phenomic and genomic characterization uncovers novel biology.</title>
        <authorList>
            <person name="Wiegand S."/>
            <person name="Jogler M."/>
            <person name="Boedeker C."/>
            <person name="Pinto D."/>
            <person name="Vollmers J."/>
            <person name="Rivas-Marin E."/>
            <person name="Kohn T."/>
            <person name="Peeters S.H."/>
            <person name="Heuer A."/>
            <person name="Rast P."/>
            <person name="Oberbeckmann S."/>
            <person name="Bunk B."/>
            <person name="Jeske O."/>
            <person name="Meyerdierks A."/>
            <person name="Storesund J.E."/>
            <person name="Kallscheuer N."/>
            <person name="Luecker S."/>
            <person name="Lage O.M."/>
            <person name="Pohl T."/>
            <person name="Merkel B.J."/>
            <person name="Hornburger P."/>
            <person name="Mueller R.-W."/>
            <person name="Bruemmer F."/>
            <person name="Labrenz M."/>
            <person name="Spormann A.M."/>
            <person name="Op Den Camp H."/>
            <person name="Overmann J."/>
            <person name="Amann R."/>
            <person name="Jetten M.S.M."/>
            <person name="Mascher T."/>
            <person name="Medema M.H."/>
            <person name="Devos D.P."/>
            <person name="Kaster A.-K."/>
            <person name="Ovreas L."/>
            <person name="Rohde M."/>
            <person name="Galperin M.Y."/>
            <person name="Jogler C."/>
        </authorList>
    </citation>
    <scope>NUCLEOTIDE SEQUENCE [LARGE SCALE GENOMIC DNA]</scope>
    <source>
        <strain evidence="2 3">Pan54</strain>
    </source>
</reference>
<feature type="transmembrane region" description="Helical" evidence="1">
    <location>
        <begin position="91"/>
        <end position="110"/>
    </location>
</feature>
<dbReference type="OrthoDB" id="9825777at2"/>
<name>A0A5C5XKV6_9PLAN</name>
<accession>A0A5C5XKV6</accession>
<feature type="transmembrane region" description="Helical" evidence="1">
    <location>
        <begin position="130"/>
        <end position="151"/>
    </location>
</feature>
<protein>
    <submittedName>
        <fullName evidence="2">Uncharacterized protein</fullName>
    </submittedName>
</protein>
<dbReference type="AlphaFoldDB" id="A0A5C5XKV6"/>
<keyword evidence="3" id="KW-1185">Reference proteome</keyword>
<organism evidence="2 3">
    <name type="scientific">Rubinisphaera italica</name>
    <dbReference type="NCBI Taxonomy" id="2527969"/>
    <lineage>
        <taxon>Bacteria</taxon>
        <taxon>Pseudomonadati</taxon>
        <taxon>Planctomycetota</taxon>
        <taxon>Planctomycetia</taxon>
        <taxon>Planctomycetales</taxon>
        <taxon>Planctomycetaceae</taxon>
        <taxon>Rubinisphaera</taxon>
    </lineage>
</organism>
<evidence type="ECO:0000256" key="1">
    <source>
        <dbReference type="SAM" id="Phobius"/>
    </source>
</evidence>
<keyword evidence="1" id="KW-0472">Membrane</keyword>
<feature type="transmembrane region" description="Helical" evidence="1">
    <location>
        <begin position="54"/>
        <end position="75"/>
    </location>
</feature>
<feature type="transmembrane region" description="Helical" evidence="1">
    <location>
        <begin position="226"/>
        <end position="249"/>
    </location>
</feature>
<sequence>MNDTSDSREELLDQTRQQLQLVSDRMEGSSLSQIRKAIRANRFNRFVPDWARPVAFPVAILTLFGSAIFIIAMLIKHTSVPMPWEFNNATWYYWNFILVGQVVVTGLLYAYEEKQFGKLPGIPRGSLYSILILSAILPILILSLVATSVIFARLQIRKSQSGVWLQSLGGWNRTTICIGAVEIVLFWLAIMLLGKVQYPGTISVVTATAVVSFYDQIFGWVNSDLLYLLVVGLAVLGLIQTLMAAVGIICEATIDEDAIDVTPLLGSLAPLIVISPLCLYLGVTYFQVHKVHELWLLIFQVLCGFWLLLVIVGAVYLTRRWEVVHQPLLIMVMGYLLMLPFFFDLAFRPQNNTAEALPPPQELRGRLYDMKKHNGHSPRAIDILRDL</sequence>
<dbReference type="RefSeq" id="WP_146504819.1">
    <property type="nucleotide sequence ID" value="NZ_SJPG01000001.1"/>
</dbReference>
<feature type="transmembrane region" description="Helical" evidence="1">
    <location>
        <begin position="328"/>
        <end position="347"/>
    </location>
</feature>
<proteinExistence type="predicted"/>
<evidence type="ECO:0000313" key="2">
    <source>
        <dbReference type="EMBL" id="TWT63023.1"/>
    </source>
</evidence>
<feature type="transmembrane region" description="Helical" evidence="1">
    <location>
        <begin position="261"/>
        <end position="282"/>
    </location>
</feature>
<comment type="caution">
    <text evidence="2">The sequence shown here is derived from an EMBL/GenBank/DDBJ whole genome shotgun (WGS) entry which is preliminary data.</text>
</comment>
<feature type="transmembrane region" description="Helical" evidence="1">
    <location>
        <begin position="171"/>
        <end position="190"/>
    </location>
</feature>